<proteinExistence type="predicted"/>
<protein>
    <recommendedName>
        <fullName evidence="4">DUF5640 domain-containing protein</fullName>
    </recommendedName>
</protein>
<sequence length="133" mass="15198">MKRKIGFFVLMGLLFAFSISALAQEGDNSLIIGKWQGETSMGEISYKFRPDDTGLANLRYKNTPIIEKNFVYCLKGRDMLCLFPPVSENAEWVIKNCRPDAVYKIEVNKNDLRIKVIQGEDSFLGAEEIRLQK</sequence>
<comment type="caution">
    <text evidence="2">The sequence shown here is derived from an EMBL/GenBank/DDBJ whole genome shotgun (WGS) entry which is preliminary data.</text>
</comment>
<organism evidence="2 3">
    <name type="scientific">Candidatus Wolfebacteria bacterium CG03_land_8_20_14_0_80_36_15</name>
    <dbReference type="NCBI Taxonomy" id="1975067"/>
    <lineage>
        <taxon>Bacteria</taxon>
        <taxon>Candidatus Wolfeibacteriota</taxon>
    </lineage>
</organism>
<dbReference type="Proteomes" id="UP000230131">
    <property type="component" value="Unassembled WGS sequence"/>
</dbReference>
<reference evidence="3" key="1">
    <citation type="submission" date="2017-09" db="EMBL/GenBank/DDBJ databases">
        <title>Depth-based differentiation of microbial function through sediment-hosted aquifers and enrichment of novel symbionts in the deep terrestrial subsurface.</title>
        <authorList>
            <person name="Probst A.J."/>
            <person name="Ladd B."/>
            <person name="Jarett J.K."/>
            <person name="Geller-Mcgrath D.E."/>
            <person name="Sieber C.M.K."/>
            <person name="Emerson J.B."/>
            <person name="Anantharaman K."/>
            <person name="Thomas B.C."/>
            <person name="Malmstrom R."/>
            <person name="Stieglmeier M."/>
            <person name="Klingl A."/>
            <person name="Woyke T."/>
            <person name="Ryan C.M."/>
            <person name="Banfield J.F."/>
        </authorList>
    </citation>
    <scope>NUCLEOTIDE SEQUENCE [LARGE SCALE GENOMIC DNA]</scope>
</reference>
<evidence type="ECO:0000313" key="3">
    <source>
        <dbReference type="Proteomes" id="UP000230131"/>
    </source>
</evidence>
<evidence type="ECO:0000256" key="1">
    <source>
        <dbReference type="SAM" id="SignalP"/>
    </source>
</evidence>
<dbReference type="EMBL" id="PEVH01000004">
    <property type="protein sequence ID" value="PIU99366.1"/>
    <property type="molecule type" value="Genomic_DNA"/>
</dbReference>
<evidence type="ECO:0008006" key="4">
    <source>
        <dbReference type="Google" id="ProtNLM"/>
    </source>
</evidence>
<keyword evidence="1" id="KW-0732">Signal</keyword>
<evidence type="ECO:0000313" key="2">
    <source>
        <dbReference type="EMBL" id="PIU99366.1"/>
    </source>
</evidence>
<feature type="signal peptide" evidence="1">
    <location>
        <begin position="1"/>
        <end position="23"/>
    </location>
</feature>
<gene>
    <name evidence="2" type="ORF">COS59_00110</name>
</gene>
<dbReference type="AlphaFoldDB" id="A0A2M7B8B7"/>
<feature type="chain" id="PRO_5014623890" description="DUF5640 domain-containing protein" evidence="1">
    <location>
        <begin position="24"/>
        <end position="133"/>
    </location>
</feature>
<accession>A0A2M7B8B7</accession>
<name>A0A2M7B8B7_9BACT</name>